<feature type="compositionally biased region" description="Basic and acidic residues" evidence="1">
    <location>
        <begin position="413"/>
        <end position="429"/>
    </location>
</feature>
<evidence type="ECO:0000313" key="2">
    <source>
        <dbReference type="EMBL" id="WFD47234.1"/>
    </source>
</evidence>
<name>A0ABY8ENX9_MALFU</name>
<accession>A0ABY8ENX9</accession>
<sequence length="530" mass="58164">MRQAQLSFAAASERPRRRIKVRTRRPPPEAPKLARIYADALPAPNVYARVYLYEWLVRFENVDALGWPAQRIDAIHCWDGFFLQQLLQRIAVHLAGLTELGSGQPAAGFGRLIRALRRHAHDADAPAPWNAAHALLEHAMVPACVLEEVDVDLPLWRRPSKRAPEPESLPTRRTRSMTRLVDAVASLEDEEMDVDTPSEGTRRSRRAEQLAAKKRSEDLRQRAERVLGPSVTHEEEAEEEEEAGEPMHLEAKIACLARLCDLLSTPRGTPASSGLHRLVQPLLDGLPNVEKETREHVAQVQSECEAAMKALQKRAPSMVSSRYDAWQEERKALQVANEHAVHGAQVEQYLALRRHTPRGGALGRDLDGNEYWHLCPIVPPHREWDVSMAGATPHFSGHWSQVLVVYGRSPGGELREGEGEGEGEKRGDASGEANSEAPAPQAEGEGEASAEAVAPGGDAAAEPPQAASEPAPHGIYGTADAAAIRALRTYLHHRMERADLSDEAAAAQSALLANLTQVQTYMAWAAAELA</sequence>
<protein>
    <submittedName>
        <fullName evidence="2">Uncharacterized protein</fullName>
    </submittedName>
</protein>
<feature type="compositionally biased region" description="Basic and acidic residues" evidence="1">
    <location>
        <begin position="214"/>
        <end position="225"/>
    </location>
</feature>
<proteinExistence type="predicted"/>
<feature type="compositionally biased region" description="Acidic residues" evidence="1">
    <location>
        <begin position="187"/>
        <end position="196"/>
    </location>
</feature>
<feature type="region of interest" description="Disordered" evidence="1">
    <location>
        <begin position="410"/>
        <end position="474"/>
    </location>
</feature>
<keyword evidence="3" id="KW-1185">Reference proteome</keyword>
<feature type="compositionally biased region" description="Low complexity" evidence="1">
    <location>
        <begin position="436"/>
        <end position="472"/>
    </location>
</feature>
<organism evidence="2 3">
    <name type="scientific">Malassezia furfur</name>
    <name type="common">Pityriasis versicolor infection agent</name>
    <name type="synonym">Pityrosporum furfur</name>
    <dbReference type="NCBI Taxonomy" id="55194"/>
    <lineage>
        <taxon>Eukaryota</taxon>
        <taxon>Fungi</taxon>
        <taxon>Dikarya</taxon>
        <taxon>Basidiomycota</taxon>
        <taxon>Ustilaginomycotina</taxon>
        <taxon>Malasseziomycetes</taxon>
        <taxon>Malasseziales</taxon>
        <taxon>Malasseziaceae</taxon>
        <taxon>Malassezia</taxon>
    </lineage>
</organism>
<evidence type="ECO:0000313" key="3">
    <source>
        <dbReference type="Proteomes" id="UP000818624"/>
    </source>
</evidence>
<feature type="compositionally biased region" description="Acidic residues" evidence="1">
    <location>
        <begin position="235"/>
        <end position="244"/>
    </location>
</feature>
<evidence type="ECO:0000256" key="1">
    <source>
        <dbReference type="SAM" id="MobiDB-lite"/>
    </source>
</evidence>
<dbReference type="Proteomes" id="UP000818624">
    <property type="component" value="Chromosome 2"/>
</dbReference>
<reference evidence="2 3" key="1">
    <citation type="journal article" date="2020" name="Elife">
        <title>Loss of centromere function drives karyotype evolution in closely related Malassezia species.</title>
        <authorList>
            <person name="Sankaranarayanan S.R."/>
            <person name="Ianiri G."/>
            <person name="Coelho M.A."/>
            <person name="Reza M.H."/>
            <person name="Thimmappa B.C."/>
            <person name="Ganguly P."/>
            <person name="Vadnala R.N."/>
            <person name="Sun S."/>
            <person name="Siddharthan R."/>
            <person name="Tellgren-Roth C."/>
            <person name="Dawson T.L."/>
            <person name="Heitman J."/>
            <person name="Sanyal K."/>
        </authorList>
    </citation>
    <scope>NUCLEOTIDE SEQUENCE [LARGE SCALE GENOMIC DNA]</scope>
    <source>
        <strain evidence="2">CBS14141</strain>
    </source>
</reference>
<feature type="region of interest" description="Disordered" evidence="1">
    <location>
        <begin position="158"/>
        <end position="245"/>
    </location>
</feature>
<gene>
    <name evidence="2" type="ORF">GLX27_001885</name>
</gene>
<dbReference type="EMBL" id="CP046235">
    <property type="protein sequence ID" value="WFD47234.1"/>
    <property type="molecule type" value="Genomic_DNA"/>
</dbReference>